<keyword evidence="2" id="KW-1185">Reference proteome</keyword>
<evidence type="ECO:0000313" key="2">
    <source>
        <dbReference type="Proteomes" id="UP000585721"/>
    </source>
</evidence>
<dbReference type="InterPro" id="IPR050696">
    <property type="entry name" value="FtsA/MreB"/>
</dbReference>
<dbReference type="PANTHER" id="PTHR32432:SF3">
    <property type="entry name" value="ETHANOLAMINE UTILIZATION PROTEIN EUTJ"/>
    <property type="match status" value="1"/>
</dbReference>
<dbReference type="AlphaFoldDB" id="A0A841GIR4"/>
<dbReference type="Gene3D" id="3.30.420.40">
    <property type="match status" value="2"/>
</dbReference>
<dbReference type="SUPFAM" id="SSF53067">
    <property type="entry name" value="Actin-like ATPase domain"/>
    <property type="match status" value="2"/>
</dbReference>
<dbReference type="Pfam" id="PF11104">
    <property type="entry name" value="PilM_2"/>
    <property type="match status" value="1"/>
</dbReference>
<dbReference type="InterPro" id="IPR005883">
    <property type="entry name" value="PilM"/>
</dbReference>
<sequence length="356" mass="38846">MVMFLKKSTNIPMLGVDFGSSTIKAVAVSGDAENLSIDAWAEIATPKGSIRDFQLQDVDRVSQTFKQLLRMLPSKYKYAATAVNGSSVITKITQVASNINQTDFENIVMMEAEQLIPFPLDEVSLDFEVLGPNTTDPSRNDVLICAARSQSIASAISVFNDCDLTVKVVDVGMHALTRAIVSLEKSLQTTDANKYCALVDIGDLSLSFGIIFQGELIYSRLQDFGGASLTRSLATFYNLPPEEAESMKLKGTLSSYTDIDVVNSYINQLSQHIKRNIQLFCSSSGHRTVDVLVLSGGGSLIPGLRQQLALQLEMDVRHPDPVSLYSQDKLPDNFGHGAKYMTALGLALRSFTPCQI</sequence>
<comment type="caution">
    <text evidence="1">The sequence shown here is derived from an EMBL/GenBank/DDBJ whole genome shotgun (WGS) entry which is preliminary data.</text>
</comment>
<gene>
    <name evidence="1" type="ORF">HNR75_001097</name>
</gene>
<dbReference type="PIRSF" id="PIRSF019169">
    <property type="entry name" value="PilM"/>
    <property type="match status" value="1"/>
</dbReference>
<dbReference type="CDD" id="cd24049">
    <property type="entry name" value="ASKHA_NBD_PilM"/>
    <property type="match status" value="1"/>
</dbReference>
<dbReference type="Gene3D" id="3.30.1490.300">
    <property type="match status" value="1"/>
</dbReference>
<protein>
    <submittedName>
        <fullName evidence="1">Type IV pilus assembly protein PilM</fullName>
    </submittedName>
</protein>
<proteinExistence type="predicted"/>
<evidence type="ECO:0000313" key="1">
    <source>
        <dbReference type="EMBL" id="MBB6055215.1"/>
    </source>
</evidence>
<accession>A0A841GIR4</accession>
<organism evidence="1 2">
    <name type="scientific">Tolumonas osonensis</name>
    <dbReference type="NCBI Taxonomy" id="675874"/>
    <lineage>
        <taxon>Bacteria</taxon>
        <taxon>Pseudomonadati</taxon>
        <taxon>Pseudomonadota</taxon>
        <taxon>Gammaproteobacteria</taxon>
        <taxon>Aeromonadales</taxon>
        <taxon>Aeromonadaceae</taxon>
        <taxon>Tolumonas</taxon>
    </lineage>
</organism>
<dbReference type="NCBIfam" id="TIGR01175">
    <property type="entry name" value="pilM"/>
    <property type="match status" value="1"/>
</dbReference>
<dbReference type="EMBL" id="JACHGR010000003">
    <property type="protein sequence ID" value="MBB6055215.1"/>
    <property type="molecule type" value="Genomic_DNA"/>
</dbReference>
<dbReference type="Proteomes" id="UP000585721">
    <property type="component" value="Unassembled WGS sequence"/>
</dbReference>
<dbReference type="RefSeq" id="WP_188025987.1">
    <property type="nucleotide sequence ID" value="NZ_JACHGR010000003.1"/>
</dbReference>
<dbReference type="PANTHER" id="PTHR32432">
    <property type="entry name" value="CELL DIVISION PROTEIN FTSA-RELATED"/>
    <property type="match status" value="1"/>
</dbReference>
<name>A0A841GIR4_9GAMM</name>
<reference evidence="1 2" key="1">
    <citation type="submission" date="2020-08" db="EMBL/GenBank/DDBJ databases">
        <title>Genomic Encyclopedia of Type Strains, Phase IV (KMG-IV): sequencing the most valuable type-strain genomes for metagenomic binning, comparative biology and taxonomic classification.</title>
        <authorList>
            <person name="Goeker M."/>
        </authorList>
    </citation>
    <scope>NUCLEOTIDE SEQUENCE [LARGE SCALE GENOMIC DNA]</scope>
    <source>
        <strain evidence="1 2">DSM 22975</strain>
    </source>
</reference>
<dbReference type="InterPro" id="IPR043129">
    <property type="entry name" value="ATPase_NBD"/>
</dbReference>